<dbReference type="Proteomes" id="UP001162501">
    <property type="component" value="Chromosome 1"/>
</dbReference>
<reference evidence="1" key="2">
    <citation type="submission" date="2025-03" db="EMBL/GenBank/DDBJ databases">
        <authorList>
            <consortium name="ELIXIR-Norway"/>
            <consortium name="Elixir Norway"/>
        </authorList>
    </citation>
    <scope>NUCLEOTIDE SEQUENCE</scope>
</reference>
<protein>
    <submittedName>
        <fullName evidence="1">Uncharacterized protein</fullName>
    </submittedName>
</protein>
<sequence>MVTSNLCFFLLNLFEPLLSKISSLGKTYSWNRGGGFWLEGQAALSPPLAWPGLAQRPLLTPTQRQAGHSLGGTPPGWESQHHCLCRVFLLCCYFLWLCNLEPNELTGQA</sequence>
<gene>
    <name evidence="1" type="ORF">MRATA1EN22A_LOCUS1546</name>
</gene>
<evidence type="ECO:0000313" key="1">
    <source>
        <dbReference type="EMBL" id="CAM9365548.1"/>
    </source>
</evidence>
<evidence type="ECO:0000313" key="2">
    <source>
        <dbReference type="Proteomes" id="UP001162501"/>
    </source>
</evidence>
<name>A0AC59Y444_RANTA</name>
<accession>A0AC59Y444</accession>
<organism evidence="1 2">
    <name type="scientific">Rangifer tarandus platyrhynchus</name>
    <name type="common">Svalbard reindeer</name>
    <dbReference type="NCBI Taxonomy" id="3082113"/>
    <lineage>
        <taxon>Eukaryota</taxon>
        <taxon>Metazoa</taxon>
        <taxon>Chordata</taxon>
        <taxon>Craniata</taxon>
        <taxon>Vertebrata</taxon>
        <taxon>Euteleostomi</taxon>
        <taxon>Mammalia</taxon>
        <taxon>Eutheria</taxon>
        <taxon>Laurasiatheria</taxon>
        <taxon>Artiodactyla</taxon>
        <taxon>Ruminantia</taxon>
        <taxon>Pecora</taxon>
        <taxon>Cervidae</taxon>
        <taxon>Odocoileinae</taxon>
        <taxon>Rangifer</taxon>
    </lineage>
</organism>
<dbReference type="EMBL" id="OX596085">
    <property type="protein sequence ID" value="CAM9365548.1"/>
    <property type="molecule type" value="Genomic_DNA"/>
</dbReference>
<reference evidence="1" key="1">
    <citation type="submission" date="2023-05" db="EMBL/GenBank/DDBJ databases">
        <authorList>
            <consortium name="ELIXIR-Norway"/>
        </authorList>
    </citation>
    <scope>NUCLEOTIDE SEQUENCE</scope>
</reference>
<proteinExistence type="predicted"/>